<gene>
    <name evidence="5" type="ORF">DID88_007387</name>
</gene>
<dbReference type="OrthoDB" id="3636394at2759"/>
<reference evidence="5 6" key="1">
    <citation type="submission" date="2018-06" db="EMBL/GenBank/DDBJ databases">
        <title>Genome Sequence of the Brown Rot Fungal Pathogen Monilinia fructigena.</title>
        <authorList>
            <person name="Landi L."/>
            <person name="De Miccolis Angelini R.M."/>
            <person name="Pollastro S."/>
            <person name="Abate D."/>
            <person name="Faretra F."/>
            <person name="Romanazzi G."/>
        </authorList>
    </citation>
    <scope>NUCLEOTIDE SEQUENCE [LARGE SCALE GENOMIC DNA]</scope>
    <source>
        <strain evidence="5 6">Mfrg269</strain>
    </source>
</reference>
<evidence type="ECO:0000256" key="4">
    <source>
        <dbReference type="SAM" id="MobiDB-lite"/>
    </source>
</evidence>
<evidence type="ECO:0000313" key="6">
    <source>
        <dbReference type="Proteomes" id="UP000249056"/>
    </source>
</evidence>
<dbReference type="GO" id="GO:0016559">
    <property type="term" value="P:peroxisome fission"/>
    <property type="evidence" value="ECO:0007669"/>
    <property type="project" value="InterPro"/>
</dbReference>
<keyword evidence="6" id="KW-1185">Reference proteome</keyword>
<dbReference type="GO" id="GO:0005778">
    <property type="term" value="C:peroxisomal membrane"/>
    <property type="evidence" value="ECO:0007669"/>
    <property type="project" value="UniProtKB-SubCell"/>
</dbReference>
<keyword evidence="1" id="KW-0472">Membrane</keyword>
<dbReference type="EMBL" id="QKRW01000001">
    <property type="protein sequence ID" value="RAL68679.1"/>
    <property type="molecule type" value="Genomic_DNA"/>
</dbReference>
<dbReference type="InterPro" id="IPR008733">
    <property type="entry name" value="PEX11"/>
</dbReference>
<sequence>MGVIKHAIDFASDAAGLEKSLRLIQALCQIFAFYPRVLGVVMGGKGVDRRVGVVEGLWRARREVAVGRRYMRFFRFIENFSKAWDSLCNEDGLKMLTGVGKSGFMGAYLGLESLTILDMMGICSTPWSSICILEGNKFWFYSLCISIFGGFVDLFEIYHTDDFNHADGDTPDSNSDSTSTPNPIPTSQI</sequence>
<accession>A0A395JD59</accession>
<dbReference type="Proteomes" id="UP000249056">
    <property type="component" value="Unassembled WGS sequence"/>
</dbReference>
<dbReference type="AlphaFoldDB" id="A0A395JD59"/>
<evidence type="ECO:0000313" key="5">
    <source>
        <dbReference type="EMBL" id="RAL68679.1"/>
    </source>
</evidence>
<name>A0A395JD59_9HELO</name>
<feature type="compositionally biased region" description="Low complexity" evidence="4">
    <location>
        <begin position="171"/>
        <end position="189"/>
    </location>
</feature>
<evidence type="ECO:0000256" key="2">
    <source>
        <dbReference type="ARBA" id="ARBA00023140"/>
    </source>
</evidence>
<evidence type="ECO:0000256" key="3">
    <source>
        <dbReference type="ARBA" id="ARBA00046271"/>
    </source>
</evidence>
<organism evidence="5 6">
    <name type="scientific">Monilinia fructigena</name>
    <dbReference type="NCBI Taxonomy" id="38457"/>
    <lineage>
        <taxon>Eukaryota</taxon>
        <taxon>Fungi</taxon>
        <taxon>Dikarya</taxon>
        <taxon>Ascomycota</taxon>
        <taxon>Pezizomycotina</taxon>
        <taxon>Leotiomycetes</taxon>
        <taxon>Helotiales</taxon>
        <taxon>Sclerotiniaceae</taxon>
        <taxon>Monilinia</taxon>
    </lineage>
</organism>
<protein>
    <submittedName>
        <fullName evidence="5">Uncharacterized protein</fullName>
    </submittedName>
</protein>
<comment type="subcellular location">
    <subcellularLocation>
        <location evidence="3">Peroxisome membrane</location>
    </subcellularLocation>
</comment>
<comment type="caution">
    <text evidence="5">The sequence shown here is derived from an EMBL/GenBank/DDBJ whole genome shotgun (WGS) entry which is preliminary data.</text>
</comment>
<proteinExistence type="predicted"/>
<keyword evidence="2" id="KW-0576">Peroxisome</keyword>
<dbReference type="Pfam" id="PF05648">
    <property type="entry name" value="PEX11"/>
    <property type="match status" value="1"/>
</dbReference>
<evidence type="ECO:0000256" key="1">
    <source>
        <dbReference type="ARBA" id="ARBA00023136"/>
    </source>
</evidence>
<feature type="region of interest" description="Disordered" evidence="4">
    <location>
        <begin position="168"/>
        <end position="189"/>
    </location>
</feature>